<dbReference type="EMBL" id="JAWJWF010000045">
    <property type="protein sequence ID" value="KAK6626898.1"/>
    <property type="molecule type" value="Genomic_DNA"/>
</dbReference>
<keyword evidence="3" id="KW-1185">Reference proteome</keyword>
<sequence>MVKRACGSKFASSFAVSAAAAASLEDKRGGFRPGNAISSRTYRAQAGVAVVVGRQSSELLLSGAFLQLSIECMPFQWYLQEASDVDIGKSGPGDDNEEDPKRTKEEILKIHPLPGNVGPA</sequence>
<name>A0ABR1ASR6_POLSC</name>
<protein>
    <submittedName>
        <fullName evidence="2">Uncharacterized protein</fullName>
    </submittedName>
</protein>
<gene>
    <name evidence="2" type="ORF">RUM44_009375</name>
</gene>
<comment type="caution">
    <text evidence="2">The sequence shown here is derived from an EMBL/GenBank/DDBJ whole genome shotgun (WGS) entry which is preliminary data.</text>
</comment>
<evidence type="ECO:0000313" key="3">
    <source>
        <dbReference type="Proteomes" id="UP001359485"/>
    </source>
</evidence>
<reference evidence="2 3" key="1">
    <citation type="submission" date="2023-09" db="EMBL/GenBank/DDBJ databases">
        <title>Genomes of two closely related lineages of the louse Polyplax serrata with different host specificities.</title>
        <authorList>
            <person name="Martinu J."/>
            <person name="Tarabai H."/>
            <person name="Stefka J."/>
            <person name="Hypsa V."/>
        </authorList>
    </citation>
    <scope>NUCLEOTIDE SEQUENCE [LARGE SCALE GENOMIC DNA]</scope>
    <source>
        <strain evidence="2">98ZLc_SE</strain>
    </source>
</reference>
<organism evidence="2 3">
    <name type="scientific">Polyplax serrata</name>
    <name type="common">Common mouse louse</name>
    <dbReference type="NCBI Taxonomy" id="468196"/>
    <lineage>
        <taxon>Eukaryota</taxon>
        <taxon>Metazoa</taxon>
        <taxon>Ecdysozoa</taxon>
        <taxon>Arthropoda</taxon>
        <taxon>Hexapoda</taxon>
        <taxon>Insecta</taxon>
        <taxon>Pterygota</taxon>
        <taxon>Neoptera</taxon>
        <taxon>Paraneoptera</taxon>
        <taxon>Psocodea</taxon>
        <taxon>Troctomorpha</taxon>
        <taxon>Phthiraptera</taxon>
        <taxon>Anoplura</taxon>
        <taxon>Polyplacidae</taxon>
        <taxon>Polyplax</taxon>
    </lineage>
</organism>
<evidence type="ECO:0000313" key="2">
    <source>
        <dbReference type="EMBL" id="KAK6626898.1"/>
    </source>
</evidence>
<proteinExistence type="predicted"/>
<accession>A0ABR1ASR6</accession>
<feature type="region of interest" description="Disordered" evidence="1">
    <location>
        <begin position="85"/>
        <end position="120"/>
    </location>
</feature>
<dbReference type="Proteomes" id="UP001359485">
    <property type="component" value="Unassembled WGS sequence"/>
</dbReference>
<evidence type="ECO:0000256" key="1">
    <source>
        <dbReference type="SAM" id="MobiDB-lite"/>
    </source>
</evidence>
<feature type="compositionally biased region" description="Basic and acidic residues" evidence="1">
    <location>
        <begin position="99"/>
        <end position="109"/>
    </location>
</feature>